<evidence type="ECO:0000256" key="1">
    <source>
        <dbReference type="ARBA" id="ARBA00005709"/>
    </source>
</evidence>
<dbReference type="OrthoDB" id="9796789at2"/>
<dbReference type="Proteomes" id="UP000009047">
    <property type="component" value="Chromosome"/>
</dbReference>
<dbReference type="GO" id="GO:0009288">
    <property type="term" value="C:bacterial-type flagellum"/>
    <property type="evidence" value="ECO:0007669"/>
    <property type="project" value="UniProtKB-SubCell"/>
</dbReference>
<keyword evidence="6" id="KW-0969">Cilium</keyword>
<keyword evidence="2 3" id="KW-0975">Bacterial flagellum</keyword>
<evidence type="ECO:0000256" key="2">
    <source>
        <dbReference type="ARBA" id="ARBA00023143"/>
    </source>
</evidence>
<dbReference type="AlphaFoldDB" id="E1QJH4"/>
<dbReference type="Pfam" id="PF00700">
    <property type="entry name" value="Flagellin_C"/>
    <property type="match status" value="1"/>
</dbReference>
<comment type="function">
    <text evidence="3">Flagellin is the subunit protein which polymerizes to form the filaments of bacterial flagella.</text>
</comment>
<dbReference type="Pfam" id="PF00669">
    <property type="entry name" value="Flagellin_N"/>
    <property type="match status" value="1"/>
</dbReference>
<dbReference type="GO" id="GO:0005576">
    <property type="term" value="C:extracellular region"/>
    <property type="evidence" value="ECO:0007669"/>
    <property type="project" value="UniProtKB-SubCell"/>
</dbReference>
<keyword evidence="7" id="KW-1185">Reference proteome</keyword>
<dbReference type="HOGENOM" id="CLU_011142_3_2_7"/>
<dbReference type="InterPro" id="IPR046358">
    <property type="entry name" value="Flagellin_C"/>
</dbReference>
<dbReference type="PRINTS" id="PR00207">
    <property type="entry name" value="FLAGELLIN"/>
</dbReference>
<comment type="similarity">
    <text evidence="1 3">Belongs to the bacterial flagellin family.</text>
</comment>
<dbReference type="EMBL" id="CP002085">
    <property type="protein sequence ID" value="ADK85717.1"/>
    <property type="molecule type" value="Genomic_DNA"/>
</dbReference>
<evidence type="ECO:0000313" key="6">
    <source>
        <dbReference type="EMBL" id="ADK85717.1"/>
    </source>
</evidence>
<dbReference type="KEGG" id="dbr:Deba_2355"/>
<keyword evidence="6" id="KW-0282">Flagellum</keyword>
<feature type="domain" description="Flagellin N-terminal" evidence="4">
    <location>
        <begin position="5"/>
        <end position="141"/>
    </location>
</feature>
<dbReference type="eggNOG" id="COG1344">
    <property type="taxonomic scope" value="Bacteria"/>
</dbReference>
<gene>
    <name evidence="6" type="ordered locus">Deba_2355</name>
</gene>
<keyword evidence="3" id="KW-0964">Secreted</keyword>
<feature type="domain" description="Flagellin C-terminal" evidence="5">
    <location>
        <begin position="477"/>
        <end position="561"/>
    </location>
</feature>
<accession>E1QJH4</accession>
<sequence>MSLYINHNMMASNAARNLSNVYGDLATSVQRLSSGLRINSAADDAAGLAVREMMRADVAALNQGIRNASDAISMIQTAEGAMSVIDEKLIRMKELAEQAATGTYTTAQRLIMDSEYQAMAAEIDRIANATDFNGIKLLDGSLLTQHDGSGLKVHFGTGNEAAEDYYYVSIGDMKATSITGLQVGGGAGEGATWRTTGLDMAASTDAMANNGTFGIQTSTDGTTWSNYGFLTVDAGDTLDDVVDKVNAGNAATNSITFAAGSSSTDLAGDTITVNGHAFTFSTGTSTSTANTIGIQNLGSVASIAAATQFAINTWASVGNADGVYATINATASSLTVNLTDRDFGASTDTLASSNTTLTLGGATFSGGGTDTTSVTASAVADADGSGYELQLTGGTGVQVRLVQTNGAAFTASTATVGGTPTTGTTVSSMALNTGAAAYVSDWADGDEDSEWFSIGSTGPTWDGAHIQTQSAAQLALAQIDAAISKKDTARASLGSTQNRLENTITNLQIQAENLQAAESRISDVDVALEMTEFTRNNILTQAAVSMLAQANSLPSLALSLLGG</sequence>
<dbReference type="RefSeq" id="WP_013259156.1">
    <property type="nucleotide sequence ID" value="NC_014365.1"/>
</dbReference>
<comment type="subcellular location">
    <subcellularLocation>
        <location evidence="3">Secreted</location>
    </subcellularLocation>
    <subcellularLocation>
        <location evidence="3">Bacterial flagellum</location>
    </subcellularLocation>
</comment>
<protein>
    <recommendedName>
        <fullName evidence="3">Flagellin</fullName>
    </recommendedName>
</protein>
<dbReference type="SUPFAM" id="SSF64518">
    <property type="entry name" value="Phase 1 flagellin"/>
    <property type="match status" value="2"/>
</dbReference>
<evidence type="ECO:0000259" key="5">
    <source>
        <dbReference type="Pfam" id="PF00700"/>
    </source>
</evidence>
<dbReference type="Gene3D" id="3.30.70.2120">
    <property type="match status" value="1"/>
</dbReference>
<name>E1QJH4_DESB2</name>
<dbReference type="PANTHER" id="PTHR42792:SF2">
    <property type="entry name" value="FLAGELLIN"/>
    <property type="match status" value="1"/>
</dbReference>
<dbReference type="InterPro" id="IPR001492">
    <property type="entry name" value="Flagellin"/>
</dbReference>
<dbReference type="PANTHER" id="PTHR42792">
    <property type="entry name" value="FLAGELLIN"/>
    <property type="match status" value="1"/>
</dbReference>
<reference evidence="6 7" key="1">
    <citation type="journal article" date="2010" name="Stand. Genomic Sci.">
        <title>Complete genome sequence of Desulfarculus baarsii type strain (2st14).</title>
        <authorList>
            <person name="Sun H."/>
            <person name="Spring S."/>
            <person name="Lapidus A."/>
            <person name="Davenport K."/>
            <person name="Del Rio T.G."/>
            <person name="Tice H."/>
            <person name="Nolan M."/>
            <person name="Copeland A."/>
            <person name="Cheng J.F."/>
            <person name="Lucas S."/>
            <person name="Tapia R."/>
            <person name="Goodwin L."/>
            <person name="Pitluck S."/>
            <person name="Ivanova N."/>
            <person name="Pagani I."/>
            <person name="Mavromatis K."/>
            <person name="Ovchinnikova G."/>
            <person name="Pati A."/>
            <person name="Chen A."/>
            <person name="Palaniappan K."/>
            <person name="Hauser L."/>
            <person name="Chang Y.J."/>
            <person name="Jeffries C.D."/>
            <person name="Detter J.C."/>
            <person name="Han C."/>
            <person name="Rohde M."/>
            <person name="Brambilla E."/>
            <person name="Goker M."/>
            <person name="Woyke T."/>
            <person name="Bristow J."/>
            <person name="Eisen J.A."/>
            <person name="Markowitz V."/>
            <person name="Hugenholtz P."/>
            <person name="Kyrpides N.C."/>
            <person name="Klenk H.P."/>
            <person name="Land M."/>
        </authorList>
    </citation>
    <scope>NUCLEOTIDE SEQUENCE [LARGE SCALE GENOMIC DNA]</scope>
    <source>
        <strain evidence="7">ATCC 33931 / DSM 2075 / LMG 7858 / VKM B-1802 / 2st14</strain>
    </source>
</reference>
<evidence type="ECO:0000259" key="4">
    <source>
        <dbReference type="Pfam" id="PF00669"/>
    </source>
</evidence>
<dbReference type="Gene3D" id="1.20.1330.10">
    <property type="entry name" value="f41 fragment of flagellin, N-terminal domain"/>
    <property type="match status" value="2"/>
</dbReference>
<dbReference type="STRING" id="644282.Deba_2355"/>
<dbReference type="InterPro" id="IPR001029">
    <property type="entry name" value="Flagellin_N"/>
</dbReference>
<dbReference type="GO" id="GO:0005198">
    <property type="term" value="F:structural molecule activity"/>
    <property type="evidence" value="ECO:0007669"/>
    <property type="project" value="UniProtKB-UniRule"/>
</dbReference>
<keyword evidence="6" id="KW-0966">Cell projection</keyword>
<proteinExistence type="inferred from homology"/>
<evidence type="ECO:0000313" key="7">
    <source>
        <dbReference type="Proteomes" id="UP000009047"/>
    </source>
</evidence>
<organism evidence="6 7">
    <name type="scientific">Desulfarculus baarsii (strain ATCC 33931 / DSM 2075 / LMG 7858 / VKM B-1802 / 2st14)</name>
    <dbReference type="NCBI Taxonomy" id="644282"/>
    <lineage>
        <taxon>Bacteria</taxon>
        <taxon>Pseudomonadati</taxon>
        <taxon>Thermodesulfobacteriota</taxon>
        <taxon>Desulfarculia</taxon>
        <taxon>Desulfarculales</taxon>
        <taxon>Desulfarculaceae</taxon>
        <taxon>Desulfarculus</taxon>
    </lineage>
</organism>
<evidence type="ECO:0000256" key="3">
    <source>
        <dbReference type="RuleBase" id="RU362073"/>
    </source>
</evidence>